<dbReference type="SUPFAM" id="SSF46626">
    <property type="entry name" value="Cytochrome c"/>
    <property type="match status" value="1"/>
</dbReference>
<evidence type="ECO:0000313" key="7">
    <source>
        <dbReference type="Proteomes" id="UP000019141"/>
    </source>
</evidence>
<dbReference type="InterPro" id="IPR036909">
    <property type="entry name" value="Cyt_c-like_dom_sf"/>
</dbReference>
<organism evidence="6 7">
    <name type="scientific">Entotheonella factor</name>
    <dbReference type="NCBI Taxonomy" id="1429438"/>
    <lineage>
        <taxon>Bacteria</taxon>
        <taxon>Pseudomonadati</taxon>
        <taxon>Nitrospinota/Tectimicrobiota group</taxon>
        <taxon>Candidatus Tectimicrobiota</taxon>
        <taxon>Candidatus Entotheonellia</taxon>
        <taxon>Candidatus Entotheonellales</taxon>
        <taxon>Candidatus Entotheonellaceae</taxon>
        <taxon>Candidatus Entotheonella</taxon>
    </lineage>
</organism>
<keyword evidence="3 4" id="KW-0408">Iron</keyword>
<evidence type="ECO:0000256" key="2">
    <source>
        <dbReference type="ARBA" id="ARBA00022723"/>
    </source>
</evidence>
<dbReference type="GO" id="GO:0020037">
    <property type="term" value="F:heme binding"/>
    <property type="evidence" value="ECO:0007669"/>
    <property type="project" value="InterPro"/>
</dbReference>
<dbReference type="AlphaFoldDB" id="W4LI10"/>
<dbReference type="HOGENOM" id="CLU_062406_0_0_7"/>
<evidence type="ECO:0000256" key="3">
    <source>
        <dbReference type="ARBA" id="ARBA00023004"/>
    </source>
</evidence>
<reference evidence="6 7" key="1">
    <citation type="journal article" date="2014" name="Nature">
        <title>An environmental bacterial taxon with a large and distinct metabolic repertoire.</title>
        <authorList>
            <person name="Wilson M.C."/>
            <person name="Mori T."/>
            <person name="Ruckert C."/>
            <person name="Uria A.R."/>
            <person name="Helf M.J."/>
            <person name="Takada K."/>
            <person name="Gernert C."/>
            <person name="Steffens U.A."/>
            <person name="Heycke N."/>
            <person name="Schmitt S."/>
            <person name="Rinke C."/>
            <person name="Helfrich E.J."/>
            <person name="Brachmann A.O."/>
            <person name="Gurgui C."/>
            <person name="Wakimoto T."/>
            <person name="Kracht M."/>
            <person name="Crusemann M."/>
            <person name="Hentschel U."/>
            <person name="Abe I."/>
            <person name="Matsunaga S."/>
            <person name="Kalinowski J."/>
            <person name="Takeyama H."/>
            <person name="Piel J."/>
        </authorList>
    </citation>
    <scope>NUCLEOTIDE SEQUENCE [LARGE SCALE GENOMIC DNA]</scope>
    <source>
        <strain evidence="7">TSY1</strain>
    </source>
</reference>
<dbReference type="PANTHER" id="PTHR35008:SF8">
    <property type="entry name" value="ALCOHOL DEHYDROGENASE CYTOCHROME C SUBUNIT"/>
    <property type="match status" value="1"/>
</dbReference>
<dbReference type="InterPro" id="IPR009056">
    <property type="entry name" value="Cyt_c-like_dom"/>
</dbReference>
<feature type="domain" description="Cytochrome c" evidence="5">
    <location>
        <begin position="157"/>
        <end position="247"/>
    </location>
</feature>
<dbReference type="Proteomes" id="UP000019141">
    <property type="component" value="Unassembled WGS sequence"/>
</dbReference>
<dbReference type="GO" id="GO:0009055">
    <property type="term" value="F:electron transfer activity"/>
    <property type="evidence" value="ECO:0007669"/>
    <property type="project" value="InterPro"/>
</dbReference>
<dbReference type="GO" id="GO:0046872">
    <property type="term" value="F:metal ion binding"/>
    <property type="evidence" value="ECO:0007669"/>
    <property type="project" value="UniProtKB-KW"/>
</dbReference>
<comment type="caution">
    <text evidence="6">The sequence shown here is derived from an EMBL/GenBank/DDBJ whole genome shotgun (WGS) entry which is preliminary data.</text>
</comment>
<evidence type="ECO:0000256" key="1">
    <source>
        <dbReference type="ARBA" id="ARBA00022617"/>
    </source>
</evidence>
<sequence length="263" mass="27898">MKIELFVDHETEPRATIDPPAPFDLDTTTLADGPHVLRVRAIEDDGTAGVHEIPFTVRNGPGIAVVGLADHEVVQGRVPLLVNAYASRVGDTFEPSRAETPAPVPTWTWVLCLLVAAWAMFYAVSEYRDYAASLAASAPSATPSTGEAAPDAGAESARQALGAQLYGNYCSSCHQLSGAGVPGVFPPLKEDPVVVAEDPTEHIRIVLHGLQGKTINGVAYASPMPAFGNQLDDKQIAALINHERTSWGNRASIVTPDMVAAQR</sequence>
<dbReference type="PATRIC" id="fig|1429438.4.peg.4427"/>
<gene>
    <name evidence="6" type="ORF">ETSY1_22990</name>
</gene>
<evidence type="ECO:0000256" key="4">
    <source>
        <dbReference type="PROSITE-ProRule" id="PRU00433"/>
    </source>
</evidence>
<accession>W4LI10</accession>
<dbReference type="InterPro" id="IPR051459">
    <property type="entry name" value="Cytochrome_c-type_DH"/>
</dbReference>
<evidence type="ECO:0000259" key="5">
    <source>
        <dbReference type="PROSITE" id="PS51007"/>
    </source>
</evidence>
<dbReference type="PROSITE" id="PS51007">
    <property type="entry name" value="CYTC"/>
    <property type="match status" value="1"/>
</dbReference>
<dbReference type="Gene3D" id="1.10.760.10">
    <property type="entry name" value="Cytochrome c-like domain"/>
    <property type="match status" value="1"/>
</dbReference>
<keyword evidence="7" id="KW-1185">Reference proteome</keyword>
<protein>
    <recommendedName>
        <fullName evidence="5">Cytochrome c domain-containing protein</fullName>
    </recommendedName>
</protein>
<proteinExistence type="predicted"/>
<evidence type="ECO:0000313" key="6">
    <source>
        <dbReference type="EMBL" id="ETW97330.1"/>
    </source>
</evidence>
<dbReference type="EMBL" id="AZHW01000678">
    <property type="protein sequence ID" value="ETW97330.1"/>
    <property type="molecule type" value="Genomic_DNA"/>
</dbReference>
<dbReference type="PANTHER" id="PTHR35008">
    <property type="entry name" value="BLL4482 PROTEIN-RELATED"/>
    <property type="match status" value="1"/>
</dbReference>
<keyword evidence="1 4" id="KW-0349">Heme</keyword>
<name>W4LI10_ENTF1</name>
<dbReference type="Pfam" id="PF00034">
    <property type="entry name" value="Cytochrom_C"/>
    <property type="match status" value="1"/>
</dbReference>
<keyword evidence="2 4" id="KW-0479">Metal-binding</keyword>